<evidence type="ECO:0000313" key="5">
    <source>
        <dbReference type="EMBL" id="OAT81825.1"/>
    </source>
</evidence>
<dbReference type="EMBL" id="LYVF01000158">
    <property type="protein sequence ID" value="OAT81825.1"/>
    <property type="molecule type" value="Genomic_DNA"/>
</dbReference>
<dbReference type="NCBIfam" id="NF004837">
    <property type="entry name" value="PRK06187.1"/>
    <property type="match status" value="1"/>
</dbReference>
<comment type="similarity">
    <text evidence="1">Belongs to the ATP-dependent AMP-binding enzyme family.</text>
</comment>
<dbReference type="Proteomes" id="UP000078532">
    <property type="component" value="Unassembled WGS sequence"/>
</dbReference>
<evidence type="ECO:0000259" key="3">
    <source>
        <dbReference type="Pfam" id="PF00501"/>
    </source>
</evidence>
<dbReference type="GO" id="GO:0006631">
    <property type="term" value="P:fatty acid metabolic process"/>
    <property type="evidence" value="ECO:0007669"/>
    <property type="project" value="TreeGrafter"/>
</dbReference>
<dbReference type="InterPro" id="IPR042099">
    <property type="entry name" value="ANL_N_sf"/>
</dbReference>
<evidence type="ECO:0000259" key="4">
    <source>
        <dbReference type="Pfam" id="PF13193"/>
    </source>
</evidence>
<dbReference type="PANTHER" id="PTHR43201">
    <property type="entry name" value="ACYL-COA SYNTHETASE"/>
    <property type="match status" value="1"/>
</dbReference>
<comment type="caution">
    <text evidence="5">The sequence shown here is derived from an EMBL/GenBank/DDBJ whole genome shotgun (WGS) entry which is preliminary data.</text>
</comment>
<dbReference type="STRING" id="1838280.A6M21_10565"/>
<name>A0A1B7LEV7_9FIRM</name>
<dbReference type="InterPro" id="IPR000873">
    <property type="entry name" value="AMP-dep_synth/lig_dom"/>
</dbReference>
<protein>
    <submittedName>
        <fullName evidence="5">O-succinylbenzoate--CoA ligase</fullName>
    </submittedName>
</protein>
<feature type="domain" description="AMP-binding enzyme C-terminal" evidence="4">
    <location>
        <begin position="418"/>
        <end position="494"/>
    </location>
</feature>
<dbReference type="InterPro" id="IPR025110">
    <property type="entry name" value="AMP-bd_C"/>
</dbReference>
<accession>A0A1B7LEV7</accession>
<sequence length="516" mass="57377">MTLARQLAEIGRTYPQGEALVYQDNKITYAELNDQVNRLASGLKTLGIKPEDRILLALGNSPEFVASFFAIIRCRCVAIPVNPEYTIHELSVIVADAAPVAVVCTPQNASIFMQLTEEQSRPLKIIVTRSTHMEPPLYDYHSLLAAPAGNDCPPGQPDEVVEILYTTGNTGSPKGVMLTRQNLLSNALTFARVCRLDCDDRSLLVAPVFHPAAQTCILLATLFSGGTVVIRDGWEGARTLLETIEKERITFFFGPPTMYALMLNVSDAARYNLAAWRIALSGGAALSPQLFHAFEQKFGLQITEAYGLTETSPVVSINPLDGMKKPGSIGRALPGVEVKVFDYEDRELPPGQVGEIVVRGPNVMKGYLHQEEENRWIMRNGWFHTGDLAYMDDEGYLFIVDRKKNVIIRGGLNIDPREVEEVLYTHPRVFDVAVIGVPDAVMGEEVMAFVLLRDGSSTVEPGELQRYCAQRLAEYKIPKRIQFVDDLPKTTSGKLFKRELKRMLVNYYEHNNNAPS</sequence>
<keyword evidence="2 5" id="KW-0436">Ligase</keyword>
<proteinExistence type="inferred from homology"/>
<gene>
    <name evidence="5" type="ORF">A6M21_10565</name>
</gene>
<dbReference type="FunFam" id="3.30.300.30:FF:000008">
    <property type="entry name" value="2,3-dihydroxybenzoate-AMP ligase"/>
    <property type="match status" value="1"/>
</dbReference>
<dbReference type="InterPro" id="IPR045851">
    <property type="entry name" value="AMP-bd_C_sf"/>
</dbReference>
<dbReference type="Gene3D" id="3.30.300.30">
    <property type="match status" value="1"/>
</dbReference>
<dbReference type="SUPFAM" id="SSF56801">
    <property type="entry name" value="Acetyl-CoA synthetase-like"/>
    <property type="match status" value="1"/>
</dbReference>
<dbReference type="AlphaFoldDB" id="A0A1B7LEV7"/>
<reference evidence="5 6" key="1">
    <citation type="submission" date="2016-04" db="EMBL/GenBank/DDBJ databases">
        <authorList>
            <person name="Evans L.H."/>
            <person name="Alamgir A."/>
            <person name="Owens N."/>
            <person name="Weber N.D."/>
            <person name="Virtaneva K."/>
            <person name="Barbian K."/>
            <person name="Babar A."/>
            <person name="Rosenke K."/>
        </authorList>
    </citation>
    <scope>NUCLEOTIDE SEQUENCE [LARGE SCALE GENOMIC DNA]</scope>
    <source>
        <strain evidence="5 6">LMa1</strain>
    </source>
</reference>
<keyword evidence="6" id="KW-1185">Reference proteome</keyword>
<dbReference type="Pfam" id="PF00501">
    <property type="entry name" value="AMP-binding"/>
    <property type="match status" value="1"/>
</dbReference>
<dbReference type="OrthoDB" id="9778383at2"/>
<evidence type="ECO:0000313" key="6">
    <source>
        <dbReference type="Proteomes" id="UP000078532"/>
    </source>
</evidence>
<organism evidence="5 6">
    <name type="scientific">Desulfotomaculum copahuensis</name>
    <dbReference type="NCBI Taxonomy" id="1838280"/>
    <lineage>
        <taxon>Bacteria</taxon>
        <taxon>Bacillati</taxon>
        <taxon>Bacillota</taxon>
        <taxon>Clostridia</taxon>
        <taxon>Eubacteriales</taxon>
        <taxon>Desulfotomaculaceae</taxon>
        <taxon>Desulfotomaculum</taxon>
    </lineage>
</organism>
<dbReference type="Gene3D" id="3.40.50.12780">
    <property type="entry name" value="N-terminal domain of ligase-like"/>
    <property type="match status" value="1"/>
</dbReference>
<evidence type="ECO:0000256" key="2">
    <source>
        <dbReference type="ARBA" id="ARBA00022598"/>
    </source>
</evidence>
<dbReference type="Pfam" id="PF13193">
    <property type="entry name" value="AMP-binding_C"/>
    <property type="match status" value="1"/>
</dbReference>
<dbReference type="PANTHER" id="PTHR43201:SF5">
    <property type="entry name" value="MEDIUM-CHAIN ACYL-COA LIGASE ACSF2, MITOCHONDRIAL"/>
    <property type="match status" value="1"/>
</dbReference>
<evidence type="ECO:0000256" key="1">
    <source>
        <dbReference type="ARBA" id="ARBA00006432"/>
    </source>
</evidence>
<feature type="domain" description="AMP-dependent synthetase/ligase" evidence="3">
    <location>
        <begin position="11"/>
        <end position="368"/>
    </location>
</feature>
<dbReference type="GO" id="GO:0031956">
    <property type="term" value="F:medium-chain fatty acid-CoA ligase activity"/>
    <property type="evidence" value="ECO:0007669"/>
    <property type="project" value="TreeGrafter"/>
</dbReference>
<dbReference type="RefSeq" id="WP_066668351.1">
    <property type="nucleotide sequence ID" value="NZ_LYVF01000158.1"/>
</dbReference>